<proteinExistence type="predicted"/>
<dbReference type="EMBL" id="AACASD010000014">
    <property type="protein sequence ID" value="EAJ7862496.1"/>
    <property type="molecule type" value="Genomic_DNA"/>
</dbReference>
<gene>
    <name evidence="1" type="ORF">FC324_07720</name>
</gene>
<dbReference type="RefSeq" id="WP_002794387.1">
    <property type="nucleotide sequence ID" value="NZ_JAQOOV010000006.1"/>
</dbReference>
<evidence type="ECO:0000313" key="1">
    <source>
        <dbReference type="EMBL" id="EAJ7862496.1"/>
    </source>
</evidence>
<comment type="caution">
    <text evidence="1">The sequence shown here is derived from an EMBL/GenBank/DDBJ whole genome shotgun (WGS) entry which is preliminary data.</text>
</comment>
<organism evidence="1">
    <name type="scientific">Campylobacter jejuni</name>
    <dbReference type="NCBI Taxonomy" id="197"/>
    <lineage>
        <taxon>Bacteria</taxon>
        <taxon>Pseudomonadati</taxon>
        <taxon>Campylobacterota</taxon>
        <taxon>Epsilonproteobacteria</taxon>
        <taxon>Campylobacterales</taxon>
        <taxon>Campylobacteraceae</taxon>
        <taxon>Campylobacter</taxon>
    </lineage>
</organism>
<reference evidence="1" key="1">
    <citation type="submission" date="2018-05" db="EMBL/GenBank/DDBJ databases">
        <authorList>
            <consortium name="GenomeTrakr network: Whole genome sequencing for foodborne pathogen traceback"/>
        </authorList>
    </citation>
    <scope>NUCLEOTIDE SEQUENCE</scope>
    <source>
        <strain evidence="1">CVM30027</strain>
    </source>
</reference>
<accession>A0A5T0X7W0</accession>
<name>A0A5T0X7W0_CAMJU</name>
<sequence length="95" mass="11475">MLEDKYDWKISKADQNGNVYYYFPKDEDEFKEAVVKNGGMSVYVYQEGRLIDEFHTKSQGYRWTSPVFNYLKTMNKNGKDFYRYYKNCKLFAIVD</sequence>
<protein>
    <submittedName>
        <fullName evidence="1">Uncharacterized protein</fullName>
    </submittedName>
</protein>
<dbReference type="AlphaFoldDB" id="A0A5T0X7W0"/>